<keyword evidence="2 5" id="KW-0689">Ribosomal protein</keyword>
<evidence type="ECO:0000256" key="2">
    <source>
        <dbReference type="ARBA" id="ARBA00022980"/>
    </source>
</evidence>
<dbReference type="GO" id="GO:0005763">
    <property type="term" value="C:mitochondrial small ribosomal subunit"/>
    <property type="evidence" value="ECO:0007669"/>
    <property type="project" value="TreeGrafter"/>
</dbReference>
<dbReference type="GO" id="GO:0032543">
    <property type="term" value="P:mitochondrial translation"/>
    <property type="evidence" value="ECO:0007669"/>
    <property type="project" value="TreeGrafter"/>
</dbReference>
<evidence type="ECO:0000313" key="6">
    <source>
        <dbReference type="Proteomes" id="UP000800235"/>
    </source>
</evidence>
<sequence>MSLNVLREDIKRQMPRRWRSGDVYAPHDLGSVEASKWKTIQRRPEKDVFDMLGTHPIKHYKNLKMMSEFVTDTGRIKGSRETGLRPRNQRRVAKAVRRAIGIGLMPSVYIHPEIQATKLNISRHGY</sequence>
<dbReference type="SUPFAM" id="SSF46911">
    <property type="entry name" value="Ribosomal protein S18"/>
    <property type="match status" value="1"/>
</dbReference>
<dbReference type="OrthoDB" id="21463at2759"/>
<reference evidence="5" key="1">
    <citation type="journal article" date="2020" name="Stud. Mycol.">
        <title>101 Dothideomycetes genomes: a test case for predicting lifestyles and emergence of pathogens.</title>
        <authorList>
            <person name="Haridas S."/>
            <person name="Albert R."/>
            <person name="Binder M."/>
            <person name="Bloem J."/>
            <person name="Labutti K."/>
            <person name="Salamov A."/>
            <person name="Andreopoulos B."/>
            <person name="Baker S."/>
            <person name="Barry K."/>
            <person name="Bills G."/>
            <person name="Bluhm B."/>
            <person name="Cannon C."/>
            <person name="Castanera R."/>
            <person name="Culley D."/>
            <person name="Daum C."/>
            <person name="Ezra D."/>
            <person name="Gonzalez J."/>
            <person name="Henrissat B."/>
            <person name="Kuo A."/>
            <person name="Liang C."/>
            <person name="Lipzen A."/>
            <person name="Lutzoni F."/>
            <person name="Magnuson J."/>
            <person name="Mondo S."/>
            <person name="Nolan M."/>
            <person name="Ohm R."/>
            <person name="Pangilinan J."/>
            <person name="Park H.-J."/>
            <person name="Ramirez L."/>
            <person name="Alfaro M."/>
            <person name="Sun H."/>
            <person name="Tritt A."/>
            <person name="Yoshinaga Y."/>
            <person name="Zwiers L.-H."/>
            <person name="Turgeon B."/>
            <person name="Goodwin S."/>
            <person name="Spatafora J."/>
            <person name="Crous P."/>
            <person name="Grigoriev I."/>
        </authorList>
    </citation>
    <scope>NUCLEOTIDE SEQUENCE</scope>
    <source>
        <strain evidence="5">CBS 130266</strain>
    </source>
</reference>
<keyword evidence="6" id="KW-1185">Reference proteome</keyword>
<dbReference type="PANTHER" id="PTHR13479:SF40">
    <property type="entry name" value="SMALL RIBOSOMAL SUBUNIT PROTEIN BS18M"/>
    <property type="match status" value="1"/>
</dbReference>
<gene>
    <name evidence="5" type="ORF">EJ08DRAFT_600489</name>
</gene>
<comment type="caution">
    <text evidence="5">The sequence shown here is derived from an EMBL/GenBank/DDBJ whole genome shotgun (WGS) entry which is preliminary data.</text>
</comment>
<dbReference type="EMBL" id="MU007157">
    <property type="protein sequence ID" value="KAF2416524.1"/>
    <property type="molecule type" value="Genomic_DNA"/>
</dbReference>
<dbReference type="GO" id="GO:0070181">
    <property type="term" value="F:small ribosomal subunit rRNA binding"/>
    <property type="evidence" value="ECO:0007669"/>
    <property type="project" value="TreeGrafter"/>
</dbReference>
<organism evidence="5 6">
    <name type="scientific">Tothia fuscella</name>
    <dbReference type="NCBI Taxonomy" id="1048955"/>
    <lineage>
        <taxon>Eukaryota</taxon>
        <taxon>Fungi</taxon>
        <taxon>Dikarya</taxon>
        <taxon>Ascomycota</taxon>
        <taxon>Pezizomycotina</taxon>
        <taxon>Dothideomycetes</taxon>
        <taxon>Pleosporomycetidae</taxon>
        <taxon>Venturiales</taxon>
        <taxon>Cylindrosympodiaceae</taxon>
        <taxon>Tothia</taxon>
    </lineage>
</organism>
<dbReference type="PANTHER" id="PTHR13479">
    <property type="entry name" value="30S RIBOSOMAL PROTEIN S18"/>
    <property type="match status" value="1"/>
</dbReference>
<dbReference type="Gene3D" id="4.10.640.10">
    <property type="entry name" value="Ribosomal protein S18"/>
    <property type="match status" value="1"/>
</dbReference>
<comment type="similarity">
    <text evidence="1">Belongs to the bacterial ribosomal protein bS18 family.</text>
</comment>
<evidence type="ECO:0000256" key="4">
    <source>
        <dbReference type="ARBA" id="ARBA00035264"/>
    </source>
</evidence>
<proteinExistence type="inferred from homology"/>
<dbReference type="InterPro" id="IPR036870">
    <property type="entry name" value="Ribosomal_bS18_sf"/>
</dbReference>
<evidence type="ECO:0000313" key="5">
    <source>
        <dbReference type="EMBL" id="KAF2416524.1"/>
    </source>
</evidence>
<evidence type="ECO:0000256" key="1">
    <source>
        <dbReference type="ARBA" id="ARBA00005589"/>
    </source>
</evidence>
<evidence type="ECO:0000256" key="3">
    <source>
        <dbReference type="ARBA" id="ARBA00023274"/>
    </source>
</evidence>
<name>A0A9P4NE67_9PEZI</name>
<dbReference type="GO" id="GO:0003735">
    <property type="term" value="F:structural constituent of ribosome"/>
    <property type="evidence" value="ECO:0007669"/>
    <property type="project" value="InterPro"/>
</dbReference>
<protein>
    <recommendedName>
        <fullName evidence="4">Small ribosomal subunit protein bS18m</fullName>
    </recommendedName>
</protein>
<accession>A0A9P4NE67</accession>
<keyword evidence="3" id="KW-0687">Ribonucleoprotein</keyword>
<dbReference type="Pfam" id="PF01084">
    <property type="entry name" value="Ribosomal_S18"/>
    <property type="match status" value="1"/>
</dbReference>
<dbReference type="Proteomes" id="UP000800235">
    <property type="component" value="Unassembled WGS sequence"/>
</dbReference>
<dbReference type="AlphaFoldDB" id="A0A9P4NE67"/>
<dbReference type="InterPro" id="IPR001648">
    <property type="entry name" value="Ribosomal_bS18"/>
</dbReference>